<dbReference type="InterPro" id="IPR021050">
    <property type="entry name" value="Cyt_c_oxidase_su4_actinobac"/>
</dbReference>
<keyword evidence="6 10" id="KW-1278">Translocase</keyword>
<dbReference type="RefSeq" id="WP_086681072.1">
    <property type="nucleotide sequence ID" value="NZ_FNUJ01000022.1"/>
</dbReference>
<evidence type="ECO:0000256" key="2">
    <source>
        <dbReference type="ARBA" id="ARBA00004651"/>
    </source>
</evidence>
<dbReference type="EC" id="7.1.1.9" evidence="10"/>
<feature type="transmembrane region" description="Helical" evidence="11">
    <location>
        <begin position="40"/>
        <end position="62"/>
    </location>
</feature>
<keyword evidence="4 10" id="KW-1003">Cell membrane</keyword>
<comment type="subcellular location">
    <subcellularLocation>
        <location evidence="2">Cell membrane</location>
        <topology evidence="2">Multi-pass membrane protein</topology>
    </subcellularLocation>
</comment>
<protein>
    <recommendedName>
        <fullName evidence="10">Cytochrome c oxidase polypeptide 4</fullName>
        <ecNumber evidence="10">7.1.1.9</ecNumber>
    </recommendedName>
    <alternativeName>
        <fullName evidence="10">Cytochrome aa3 subunit 4</fullName>
    </alternativeName>
    <alternativeName>
        <fullName evidence="10">Cytochrome c oxidase polypeptide IV</fullName>
    </alternativeName>
</protein>
<comment type="similarity">
    <text evidence="3 10">Belongs to the cytochrome c oxidase bacterial subunit CtaF family.</text>
</comment>
<gene>
    <name evidence="12" type="ORF">SAMN05421837_12210</name>
</gene>
<evidence type="ECO:0000256" key="6">
    <source>
        <dbReference type="ARBA" id="ARBA00022967"/>
    </source>
</evidence>
<accession>A0A1H5RL82</accession>
<evidence type="ECO:0000256" key="5">
    <source>
        <dbReference type="ARBA" id="ARBA00022692"/>
    </source>
</evidence>
<dbReference type="AlphaFoldDB" id="A0A1H5RL82"/>
<feature type="transmembrane region" description="Helical" evidence="11">
    <location>
        <begin position="101"/>
        <end position="132"/>
    </location>
</feature>
<comment type="catalytic activity">
    <reaction evidence="9 10">
        <text>4 Fe(II)-[cytochrome c] + O2 + 8 H(+)(in) = 4 Fe(III)-[cytochrome c] + 2 H2O + 4 H(+)(out)</text>
        <dbReference type="Rhea" id="RHEA:11436"/>
        <dbReference type="Rhea" id="RHEA-COMP:10350"/>
        <dbReference type="Rhea" id="RHEA-COMP:14399"/>
        <dbReference type="ChEBI" id="CHEBI:15377"/>
        <dbReference type="ChEBI" id="CHEBI:15378"/>
        <dbReference type="ChEBI" id="CHEBI:15379"/>
        <dbReference type="ChEBI" id="CHEBI:29033"/>
        <dbReference type="ChEBI" id="CHEBI:29034"/>
        <dbReference type="EC" id="7.1.1.9"/>
    </reaction>
</comment>
<dbReference type="PIRSF" id="PIRSF017385">
    <property type="entry name" value="CtaF"/>
    <property type="match status" value="1"/>
</dbReference>
<evidence type="ECO:0000313" key="12">
    <source>
        <dbReference type="EMBL" id="SEF38458.1"/>
    </source>
</evidence>
<dbReference type="STRING" id="218821.SAMN05421837_12210"/>
<dbReference type="Pfam" id="PF12270">
    <property type="entry name" value="Cyt_c_ox_IV"/>
    <property type="match status" value="1"/>
</dbReference>
<dbReference type="EMBL" id="FNUJ01000022">
    <property type="protein sequence ID" value="SEF38458.1"/>
    <property type="molecule type" value="Genomic_DNA"/>
</dbReference>
<comment type="function">
    <text evidence="1 10">Part of cytochrome c oxidase, its function is unknown.</text>
</comment>
<dbReference type="GO" id="GO:0022900">
    <property type="term" value="P:electron transport chain"/>
    <property type="evidence" value="ECO:0007669"/>
    <property type="project" value="InterPro"/>
</dbReference>
<evidence type="ECO:0000256" key="3">
    <source>
        <dbReference type="ARBA" id="ARBA00006870"/>
    </source>
</evidence>
<evidence type="ECO:0000313" key="13">
    <source>
        <dbReference type="Proteomes" id="UP000198878"/>
    </source>
</evidence>
<evidence type="ECO:0000256" key="11">
    <source>
        <dbReference type="SAM" id="Phobius"/>
    </source>
</evidence>
<dbReference type="Proteomes" id="UP000198878">
    <property type="component" value="Unassembled WGS sequence"/>
</dbReference>
<evidence type="ECO:0000256" key="1">
    <source>
        <dbReference type="ARBA" id="ARBA00002536"/>
    </source>
</evidence>
<keyword evidence="13" id="KW-1185">Reference proteome</keyword>
<proteinExistence type="inferred from homology"/>
<keyword evidence="8 10" id="KW-0472">Membrane</keyword>
<evidence type="ECO:0000256" key="9">
    <source>
        <dbReference type="ARBA" id="ARBA00047816"/>
    </source>
</evidence>
<evidence type="ECO:0000256" key="10">
    <source>
        <dbReference type="PIRNR" id="PIRNR017385"/>
    </source>
</evidence>
<evidence type="ECO:0000256" key="7">
    <source>
        <dbReference type="ARBA" id="ARBA00022989"/>
    </source>
</evidence>
<keyword evidence="5 11" id="KW-0812">Transmembrane</keyword>
<reference evidence="13" key="1">
    <citation type="submission" date="2016-10" db="EMBL/GenBank/DDBJ databases">
        <authorList>
            <person name="Varghese N."/>
            <person name="Submissions S."/>
        </authorList>
    </citation>
    <scope>NUCLEOTIDE SEQUENCE [LARGE SCALE GENOMIC DNA]</scope>
    <source>
        <strain evidence="13">DSM 44654</strain>
    </source>
</reference>
<evidence type="ECO:0000256" key="8">
    <source>
        <dbReference type="ARBA" id="ARBA00023136"/>
    </source>
</evidence>
<sequence>MKVEARIFFIVAVFAVFMAGVYWVWAVLDPRFGGRPEPVGIVALFLTGGLAFLAGSYMQFVARRIEPRPEDREDAEISDGAGELGFFSPGSYWPVGMAATAALAALGLAFFHIWLIVIALVALLITIGGLVFEYHTGPSHD</sequence>
<feature type="transmembrane region" description="Helical" evidence="11">
    <location>
        <begin position="7"/>
        <end position="28"/>
    </location>
</feature>
<dbReference type="GO" id="GO:0005886">
    <property type="term" value="C:plasma membrane"/>
    <property type="evidence" value="ECO:0007669"/>
    <property type="project" value="UniProtKB-SubCell"/>
</dbReference>
<evidence type="ECO:0000256" key="4">
    <source>
        <dbReference type="ARBA" id="ARBA00022475"/>
    </source>
</evidence>
<dbReference type="GO" id="GO:0004129">
    <property type="term" value="F:cytochrome-c oxidase activity"/>
    <property type="evidence" value="ECO:0007669"/>
    <property type="project" value="UniProtKB-EC"/>
</dbReference>
<keyword evidence="7 11" id="KW-1133">Transmembrane helix</keyword>
<name>A0A1H5RL82_9PSEU</name>
<comment type="subunit">
    <text evidence="10">Associates with subunits I, II and III to form cytochrome c oxidase.</text>
</comment>
<organism evidence="12 13">
    <name type="scientific">Amycolatopsis pretoriensis</name>
    <dbReference type="NCBI Taxonomy" id="218821"/>
    <lineage>
        <taxon>Bacteria</taxon>
        <taxon>Bacillati</taxon>
        <taxon>Actinomycetota</taxon>
        <taxon>Actinomycetes</taxon>
        <taxon>Pseudonocardiales</taxon>
        <taxon>Pseudonocardiaceae</taxon>
        <taxon>Amycolatopsis</taxon>
    </lineage>
</organism>